<evidence type="ECO:0000256" key="5">
    <source>
        <dbReference type="ARBA" id="ARBA00022741"/>
    </source>
</evidence>
<dbReference type="RefSeq" id="WP_062292735.1">
    <property type="nucleotide sequence ID" value="NZ_CP012036.1"/>
</dbReference>
<dbReference type="OrthoDB" id="9809796at2"/>
<dbReference type="Pfam" id="PF21799">
    <property type="entry name" value="MurD-like_N"/>
    <property type="match status" value="1"/>
</dbReference>
<evidence type="ECO:0000256" key="4">
    <source>
        <dbReference type="ARBA" id="ARBA00022598"/>
    </source>
</evidence>
<dbReference type="InterPro" id="IPR005762">
    <property type="entry name" value="MurD"/>
</dbReference>
<dbReference type="GO" id="GO:0071555">
    <property type="term" value="P:cell wall organization"/>
    <property type="evidence" value="ECO:0007669"/>
    <property type="project" value="UniProtKB-KW"/>
</dbReference>
<dbReference type="Proteomes" id="UP000062645">
    <property type="component" value="Chromosome"/>
</dbReference>
<evidence type="ECO:0000256" key="7">
    <source>
        <dbReference type="HAMAP-Rule" id="MF_00639"/>
    </source>
</evidence>
<dbReference type="EMBL" id="CP012036">
    <property type="protein sequence ID" value="ALF53475.1"/>
    <property type="molecule type" value="Genomic_DNA"/>
</dbReference>
<reference evidence="10" key="1">
    <citation type="submission" date="2015-07" db="EMBL/GenBank/DDBJ databases">
        <title>Genome Of Nitrogen-Fixing Cyanobacterium Nostoc piscinale CENA21 From Solimoes/Amazon River Floodplain Sediments And Comparative Genomics To Uncover Biosynthetic Natural Products Potential.</title>
        <authorList>
            <person name="Leao T.F."/>
            <person name="Leao P.N."/>
            <person name="Guimaraes P.I."/>
            <person name="de Melo A.G.C."/>
            <person name="Ramos R.T.J."/>
            <person name="Silva A."/>
            <person name="Fiore M.F."/>
            <person name="Schneider M.P.C."/>
        </authorList>
    </citation>
    <scope>NUCLEOTIDE SEQUENCE [LARGE SCALE GENOMIC DNA]</scope>
    <source>
        <strain evidence="10">CENA21</strain>
    </source>
</reference>
<proteinExistence type="inferred from homology"/>
<comment type="subcellular location">
    <subcellularLocation>
        <location evidence="1 7">Cytoplasm</location>
    </subcellularLocation>
</comment>
<protein>
    <recommendedName>
        <fullName evidence="7">UDP-N-acetylmuramoylalanine--D-glutamate ligase</fullName>
        <ecNumber evidence="7">6.3.2.9</ecNumber>
    </recommendedName>
    <alternativeName>
        <fullName evidence="7">D-glutamic acid-adding enzyme</fullName>
    </alternativeName>
    <alternativeName>
        <fullName evidence="7">UDP-N-acetylmuramoyl-L-alanyl-D-glutamate synthetase</fullName>
    </alternativeName>
</protein>
<dbReference type="GO" id="GO:0005524">
    <property type="term" value="F:ATP binding"/>
    <property type="evidence" value="ECO:0007669"/>
    <property type="project" value="UniProtKB-UniRule"/>
</dbReference>
<keyword evidence="10" id="KW-1185">Reference proteome</keyword>
<evidence type="ECO:0000256" key="3">
    <source>
        <dbReference type="ARBA" id="ARBA00022490"/>
    </source>
</evidence>
<dbReference type="UniPathway" id="UPA00219"/>
<dbReference type="GO" id="GO:0005737">
    <property type="term" value="C:cytoplasm"/>
    <property type="evidence" value="ECO:0007669"/>
    <property type="project" value="UniProtKB-SubCell"/>
</dbReference>
<dbReference type="InterPro" id="IPR013221">
    <property type="entry name" value="Mur_ligase_cen"/>
</dbReference>
<dbReference type="SUPFAM" id="SSF53623">
    <property type="entry name" value="MurD-like peptide ligases, catalytic domain"/>
    <property type="match status" value="1"/>
</dbReference>
<dbReference type="Gene3D" id="3.40.50.720">
    <property type="entry name" value="NAD(P)-binding Rossmann-like Domain"/>
    <property type="match status" value="1"/>
</dbReference>
<comment type="pathway">
    <text evidence="2 7">Cell wall biogenesis; peptidoglycan biosynthesis.</text>
</comment>
<keyword evidence="3 7" id="KW-0963">Cytoplasm</keyword>
<dbReference type="NCBIfam" id="TIGR01087">
    <property type="entry name" value="murD"/>
    <property type="match status" value="1"/>
</dbReference>
<reference evidence="9 10" key="2">
    <citation type="journal article" date="2016" name="Genome Announc.">
        <title>Draft Genome Sequence of the N2-Fixing Cyanobacterium Nostoc piscinale CENA21, Isolated from the Brazilian Amazon Floodplain.</title>
        <authorList>
            <person name="Leao T."/>
            <person name="Guimaraes P.I."/>
            <person name="de Melo A.G."/>
            <person name="Ramos R.T."/>
            <person name="Leao P.N."/>
            <person name="Silva A."/>
            <person name="Fiore M.F."/>
            <person name="Schneider M.P."/>
        </authorList>
    </citation>
    <scope>NUCLEOTIDE SEQUENCE [LARGE SCALE GENOMIC DNA]</scope>
    <source>
        <strain evidence="9 10">CENA21</strain>
    </source>
</reference>
<dbReference type="AlphaFoldDB" id="A0A0M5MGU8"/>
<dbReference type="SUPFAM" id="SSF53244">
    <property type="entry name" value="MurD-like peptide ligases, peptide-binding domain"/>
    <property type="match status" value="1"/>
</dbReference>
<keyword evidence="5 7" id="KW-0547">Nucleotide-binding</keyword>
<dbReference type="GO" id="GO:0008360">
    <property type="term" value="P:regulation of cell shape"/>
    <property type="evidence" value="ECO:0007669"/>
    <property type="project" value="UniProtKB-KW"/>
</dbReference>
<dbReference type="InterPro" id="IPR036565">
    <property type="entry name" value="Mur-like_cat_sf"/>
</dbReference>
<dbReference type="SUPFAM" id="SSF51984">
    <property type="entry name" value="MurCD N-terminal domain"/>
    <property type="match status" value="1"/>
</dbReference>
<dbReference type="Gene3D" id="3.40.1190.10">
    <property type="entry name" value="Mur-like, catalytic domain"/>
    <property type="match status" value="1"/>
</dbReference>
<keyword evidence="7" id="KW-0132">Cell division</keyword>
<dbReference type="Gene3D" id="3.90.190.20">
    <property type="entry name" value="Mur ligase, C-terminal domain"/>
    <property type="match status" value="1"/>
</dbReference>
<keyword evidence="7" id="KW-0133">Cell shape</keyword>
<dbReference type="EC" id="6.3.2.9" evidence="7"/>
<organism evidence="9 10">
    <name type="scientific">Nostoc piscinale CENA21</name>
    <dbReference type="NCBI Taxonomy" id="224013"/>
    <lineage>
        <taxon>Bacteria</taxon>
        <taxon>Bacillati</taxon>
        <taxon>Cyanobacteriota</taxon>
        <taxon>Cyanophyceae</taxon>
        <taxon>Nostocales</taxon>
        <taxon>Nostocaceae</taxon>
        <taxon>Nostoc</taxon>
    </lineage>
</organism>
<comment type="similarity">
    <text evidence="7">Belongs to the MurCDEF family.</text>
</comment>
<keyword evidence="7" id="KW-0131">Cell cycle</keyword>
<name>A0A0M5MGU8_9NOSO</name>
<evidence type="ECO:0000256" key="2">
    <source>
        <dbReference type="ARBA" id="ARBA00004752"/>
    </source>
</evidence>
<dbReference type="PANTHER" id="PTHR43692:SF1">
    <property type="entry name" value="UDP-N-ACETYLMURAMOYLALANINE--D-GLUTAMATE LIGASE"/>
    <property type="match status" value="1"/>
</dbReference>
<dbReference type="InterPro" id="IPR036615">
    <property type="entry name" value="Mur_ligase_C_dom_sf"/>
</dbReference>
<keyword evidence="4 7" id="KW-0436">Ligase</keyword>
<keyword evidence="6 7" id="KW-0067">ATP-binding</keyword>
<evidence type="ECO:0000256" key="6">
    <source>
        <dbReference type="ARBA" id="ARBA00022840"/>
    </source>
</evidence>
<dbReference type="STRING" id="224013.ACX27_12510"/>
<feature type="domain" description="Mur ligase central" evidence="8">
    <location>
        <begin position="111"/>
        <end position="292"/>
    </location>
</feature>
<keyword evidence="7" id="KW-0961">Cell wall biogenesis/degradation</keyword>
<dbReference type="HAMAP" id="MF_00639">
    <property type="entry name" value="MurD"/>
    <property type="match status" value="1"/>
</dbReference>
<keyword evidence="7" id="KW-0573">Peptidoglycan synthesis</keyword>
<evidence type="ECO:0000313" key="9">
    <source>
        <dbReference type="EMBL" id="ALF53475.1"/>
    </source>
</evidence>
<evidence type="ECO:0000259" key="8">
    <source>
        <dbReference type="Pfam" id="PF08245"/>
    </source>
</evidence>
<evidence type="ECO:0000313" key="10">
    <source>
        <dbReference type="Proteomes" id="UP000062645"/>
    </source>
</evidence>
<feature type="binding site" evidence="7">
    <location>
        <begin position="113"/>
        <end position="119"/>
    </location>
    <ligand>
        <name>ATP</name>
        <dbReference type="ChEBI" id="CHEBI:30616"/>
    </ligand>
</feature>
<dbReference type="PATRIC" id="fig|224013.5.peg.3030"/>
<dbReference type="GO" id="GO:0009252">
    <property type="term" value="P:peptidoglycan biosynthetic process"/>
    <property type="evidence" value="ECO:0007669"/>
    <property type="project" value="UniProtKB-UniRule"/>
</dbReference>
<dbReference type="Pfam" id="PF08245">
    <property type="entry name" value="Mur_ligase_M"/>
    <property type="match status" value="1"/>
</dbReference>
<dbReference type="GO" id="GO:0051301">
    <property type="term" value="P:cell division"/>
    <property type="evidence" value="ECO:0007669"/>
    <property type="project" value="UniProtKB-KW"/>
</dbReference>
<gene>
    <name evidence="7 9" type="primary">murD</name>
    <name evidence="9" type="ORF">ACX27_12510</name>
</gene>
<sequence length="456" mass="49608">MSKAHVIGLGKSGVAAARLLKREGWEVDLGDRNTSDTFLQQQQELAAEQITVKLGYSLDLTDTDLPQLIVVSPGVPWDIPVLVKARELGIETIGEMELAWRYLKSQPWVAITGTNGKTTTTALISAIFQAAGFDAPACGNIGYAACEVALSPQLPDWVIGEISSYQIESSSSLAPRIGVWTTFTPDHLARHKTLENYYDIKAKLLQHSQLQVFNGDDAYLNKVGLSHWPDAYWTSVKGQDFLIGDKGFYIEDGWVVEKLNATSTPTRIIPASALRMVGEHNLQNLLMSVATARLADIQPDAITKAIEQFPGVPHRLEHICTWEGIDFINDSKATNYDAAEVGLASVKSPTILIAGGEAKPGDDTGWLAKIQAKAVVVLLIGTAASAFAQRLQEVGYTNYEIVGTMEKAVPRSAELAKQHQAPVVLLSPACASFDQYPNFEVRGDDFRQLCLAWAGS</sequence>
<evidence type="ECO:0000256" key="1">
    <source>
        <dbReference type="ARBA" id="ARBA00004496"/>
    </source>
</evidence>
<dbReference type="KEGG" id="npz:ACX27_12510"/>
<dbReference type="GO" id="GO:0008764">
    <property type="term" value="F:UDP-N-acetylmuramoylalanine-D-glutamate ligase activity"/>
    <property type="evidence" value="ECO:0007669"/>
    <property type="project" value="UniProtKB-UniRule"/>
</dbReference>
<comment type="catalytic activity">
    <reaction evidence="7">
        <text>UDP-N-acetyl-alpha-D-muramoyl-L-alanine + D-glutamate + ATP = UDP-N-acetyl-alpha-D-muramoyl-L-alanyl-D-glutamate + ADP + phosphate + H(+)</text>
        <dbReference type="Rhea" id="RHEA:16429"/>
        <dbReference type="ChEBI" id="CHEBI:15378"/>
        <dbReference type="ChEBI" id="CHEBI:29986"/>
        <dbReference type="ChEBI" id="CHEBI:30616"/>
        <dbReference type="ChEBI" id="CHEBI:43474"/>
        <dbReference type="ChEBI" id="CHEBI:83898"/>
        <dbReference type="ChEBI" id="CHEBI:83900"/>
        <dbReference type="ChEBI" id="CHEBI:456216"/>
        <dbReference type="EC" id="6.3.2.9"/>
    </reaction>
</comment>
<accession>A0A0M5MGU8</accession>
<comment type="function">
    <text evidence="7">Cell wall formation. Catalyzes the addition of glutamate to the nucleotide precursor UDP-N-acetylmuramoyl-L-alanine (UMA).</text>
</comment>
<dbReference type="PANTHER" id="PTHR43692">
    <property type="entry name" value="UDP-N-ACETYLMURAMOYLALANINE--D-GLUTAMATE LIGASE"/>
    <property type="match status" value="1"/>
</dbReference>